<dbReference type="Pfam" id="PF00109">
    <property type="entry name" value="ketoacyl-synt"/>
    <property type="match status" value="1"/>
</dbReference>
<dbReference type="GO" id="GO:0004315">
    <property type="term" value="F:3-oxoacyl-[acyl-carrier-protein] synthase activity"/>
    <property type="evidence" value="ECO:0007669"/>
    <property type="project" value="InterPro"/>
</dbReference>
<dbReference type="SUPFAM" id="SSF53901">
    <property type="entry name" value="Thiolase-like"/>
    <property type="match status" value="1"/>
</dbReference>
<sequence length="593" mass="63428">MTNSPEAYFLDQDVWVFNASSFHISPAEAAAMDPQQRLLLETVHESIERAGRRVEQLEGSSTGVYFAHGGHQCPTPSLSPLRDTTTVVANRICYFFDWRGPSFTVDTACSSGLTALYLAVEALRNRECTLAGSHMQILSPQGRSHMWDARVDGCARGEGTASVVLKLLNDAMAAGDPVECVILPDDSQRELIRSTYARAGLDPTRVEDRCQYFDAHGTGTPVGDPPEASAIASAFFSPESPAEDVICAGSIKMLTGHTEATAGLAGVVKASLAIQHGIIPPNLLFQQFSPGVAQHASHLRVPTQALPWPDLPSNTPRRVSINLFGFDGANAHAVLECFSQAGSGAADSGVQTLSSGILPLAFSAASEESLEAQPSTITRRRQIGAQSVLAVFPGQGAQWPQMGLDVISTCTHAASWLQELLDSFETLPAQDWPKFTLLDELSAPEVISRLHSAAFSLPIRTALQIIQIRILRSLGIEFAAVVGHSSGEIGAAYGAGQLTALDAIRIAYLREVPASHAGCQGQSGAMLAFGISWDQAQAICSEAPYSGWVVVAASNSPTSLEWLFESLEQSPRRLRVDTAYHSHHMAPCADPYL</sequence>
<evidence type="ECO:0000256" key="1">
    <source>
        <dbReference type="ARBA" id="ARBA00022450"/>
    </source>
</evidence>
<dbReference type="PANTHER" id="PTHR43775:SF48">
    <property type="entry name" value="HIGHLY REDUCING POLYKETIDE SYNTHASE SDGA"/>
    <property type="match status" value="1"/>
</dbReference>
<dbReference type="PANTHER" id="PTHR43775">
    <property type="entry name" value="FATTY ACID SYNTHASE"/>
    <property type="match status" value="1"/>
</dbReference>
<dbReference type="InterPro" id="IPR032821">
    <property type="entry name" value="PKS_assoc"/>
</dbReference>
<keyword evidence="1" id="KW-0596">Phosphopantetheine</keyword>
<accession>A0A317WLQ6</accession>
<dbReference type="GeneID" id="37066954"/>
<dbReference type="PROSITE" id="PS00606">
    <property type="entry name" value="KS3_1"/>
    <property type="match status" value="1"/>
</dbReference>
<dbReference type="Pfam" id="PF16197">
    <property type="entry name" value="KAsynt_C_assoc"/>
    <property type="match status" value="1"/>
</dbReference>
<dbReference type="Gene3D" id="3.40.366.10">
    <property type="entry name" value="Malonyl-Coenzyme A Acyl Carrier Protein, domain 2"/>
    <property type="match status" value="1"/>
</dbReference>
<dbReference type="GO" id="GO:0006633">
    <property type="term" value="P:fatty acid biosynthetic process"/>
    <property type="evidence" value="ECO:0007669"/>
    <property type="project" value="InterPro"/>
</dbReference>
<dbReference type="Gene3D" id="3.40.47.10">
    <property type="match status" value="1"/>
</dbReference>
<dbReference type="SMART" id="SM00825">
    <property type="entry name" value="PKS_KS"/>
    <property type="match status" value="1"/>
</dbReference>
<evidence type="ECO:0000313" key="6">
    <source>
        <dbReference type="EMBL" id="PWY85948.1"/>
    </source>
</evidence>
<feature type="domain" description="Ketosynthase family 3 (KS3)" evidence="5">
    <location>
        <begin position="1"/>
        <end position="337"/>
    </location>
</feature>
<dbReference type="PROSITE" id="PS52004">
    <property type="entry name" value="KS3_2"/>
    <property type="match status" value="1"/>
</dbReference>
<dbReference type="InterPro" id="IPR016039">
    <property type="entry name" value="Thiolase-like"/>
</dbReference>
<dbReference type="InterPro" id="IPR020841">
    <property type="entry name" value="PKS_Beta-ketoAc_synthase_dom"/>
</dbReference>
<dbReference type="InterPro" id="IPR014031">
    <property type="entry name" value="Ketoacyl_synth_C"/>
</dbReference>
<dbReference type="OrthoDB" id="329835at2759"/>
<dbReference type="RefSeq" id="XP_025400500.1">
    <property type="nucleotide sequence ID" value="XM_025544717.1"/>
</dbReference>
<dbReference type="STRING" id="1448321.A0A317WLQ6"/>
<dbReference type="CDD" id="cd00833">
    <property type="entry name" value="PKS"/>
    <property type="match status" value="1"/>
</dbReference>
<comment type="caution">
    <text evidence="6">The sequence shown here is derived from an EMBL/GenBank/DDBJ whole genome shotgun (WGS) entry which is preliminary data.</text>
</comment>
<dbReference type="InterPro" id="IPR014043">
    <property type="entry name" value="Acyl_transferase_dom"/>
</dbReference>
<dbReference type="AlphaFoldDB" id="A0A317WLQ6"/>
<gene>
    <name evidence="6" type="ORF">BO70DRAFT_370062</name>
</gene>
<dbReference type="GO" id="GO:0004312">
    <property type="term" value="F:fatty acid synthase activity"/>
    <property type="evidence" value="ECO:0007669"/>
    <property type="project" value="TreeGrafter"/>
</dbReference>
<name>A0A317WLQ6_9EURO</name>
<dbReference type="InterPro" id="IPR001227">
    <property type="entry name" value="Ac_transferase_dom_sf"/>
</dbReference>
<dbReference type="SMART" id="SM00827">
    <property type="entry name" value="PKS_AT"/>
    <property type="match status" value="1"/>
</dbReference>
<protein>
    <submittedName>
        <fullName evidence="6">Thiolase-like protein</fullName>
    </submittedName>
</protein>
<dbReference type="Proteomes" id="UP000247233">
    <property type="component" value="Unassembled WGS sequence"/>
</dbReference>
<reference evidence="6 7" key="1">
    <citation type="submission" date="2016-12" db="EMBL/GenBank/DDBJ databases">
        <title>The genomes of Aspergillus section Nigri reveals drivers in fungal speciation.</title>
        <authorList>
            <consortium name="DOE Joint Genome Institute"/>
            <person name="Vesth T.C."/>
            <person name="Nybo J."/>
            <person name="Theobald S."/>
            <person name="Brandl J."/>
            <person name="Frisvad J.C."/>
            <person name="Nielsen K.F."/>
            <person name="Lyhne E.K."/>
            <person name="Kogle M.E."/>
            <person name="Kuo A."/>
            <person name="Riley R."/>
            <person name="Clum A."/>
            <person name="Nolan M."/>
            <person name="Lipzen A."/>
            <person name="Salamov A."/>
            <person name="Henrissat B."/>
            <person name="Wiebenga A."/>
            <person name="De Vries R.P."/>
            <person name="Grigoriev I.V."/>
            <person name="Mortensen U.H."/>
            <person name="Andersen M.R."/>
            <person name="Baker S.E."/>
        </authorList>
    </citation>
    <scope>NUCLEOTIDE SEQUENCE [LARGE SCALE GENOMIC DNA]</scope>
    <source>
        <strain evidence="6 7">CBS 117.55</strain>
    </source>
</reference>
<keyword evidence="3" id="KW-0808">Transferase</keyword>
<dbReference type="Pfam" id="PF00698">
    <property type="entry name" value="Acyl_transf_1"/>
    <property type="match status" value="1"/>
</dbReference>
<dbReference type="InterPro" id="IPR018201">
    <property type="entry name" value="Ketoacyl_synth_AS"/>
</dbReference>
<keyword evidence="4" id="KW-0511">Multifunctional enzyme</keyword>
<evidence type="ECO:0000256" key="4">
    <source>
        <dbReference type="ARBA" id="ARBA00023268"/>
    </source>
</evidence>
<keyword evidence="2" id="KW-0597">Phosphoprotein</keyword>
<dbReference type="InterPro" id="IPR050091">
    <property type="entry name" value="PKS_NRPS_Biosynth_Enz"/>
</dbReference>
<proteinExistence type="predicted"/>
<evidence type="ECO:0000256" key="2">
    <source>
        <dbReference type="ARBA" id="ARBA00022553"/>
    </source>
</evidence>
<dbReference type="InterPro" id="IPR014030">
    <property type="entry name" value="Ketoacyl_synth_N"/>
</dbReference>
<organism evidence="6 7">
    <name type="scientific">Aspergillus heteromorphus CBS 117.55</name>
    <dbReference type="NCBI Taxonomy" id="1448321"/>
    <lineage>
        <taxon>Eukaryota</taxon>
        <taxon>Fungi</taxon>
        <taxon>Dikarya</taxon>
        <taxon>Ascomycota</taxon>
        <taxon>Pezizomycotina</taxon>
        <taxon>Eurotiomycetes</taxon>
        <taxon>Eurotiomycetidae</taxon>
        <taxon>Eurotiales</taxon>
        <taxon>Aspergillaceae</taxon>
        <taxon>Aspergillus</taxon>
        <taxon>Aspergillus subgen. Circumdati</taxon>
    </lineage>
</organism>
<evidence type="ECO:0000256" key="3">
    <source>
        <dbReference type="ARBA" id="ARBA00022679"/>
    </source>
</evidence>
<evidence type="ECO:0000259" key="5">
    <source>
        <dbReference type="PROSITE" id="PS52004"/>
    </source>
</evidence>
<dbReference type="InterPro" id="IPR016035">
    <property type="entry name" value="Acyl_Trfase/lysoPLipase"/>
</dbReference>
<evidence type="ECO:0000313" key="7">
    <source>
        <dbReference type="Proteomes" id="UP000247233"/>
    </source>
</evidence>
<dbReference type="EMBL" id="MSFL01000008">
    <property type="protein sequence ID" value="PWY85948.1"/>
    <property type="molecule type" value="Genomic_DNA"/>
</dbReference>
<dbReference type="VEuPathDB" id="FungiDB:BO70DRAFT_370062"/>
<keyword evidence="7" id="KW-1185">Reference proteome</keyword>
<dbReference type="SUPFAM" id="SSF52151">
    <property type="entry name" value="FabD/lysophospholipase-like"/>
    <property type="match status" value="1"/>
</dbReference>
<dbReference type="GO" id="GO:0044550">
    <property type="term" value="P:secondary metabolite biosynthetic process"/>
    <property type="evidence" value="ECO:0007669"/>
    <property type="project" value="TreeGrafter"/>
</dbReference>
<dbReference type="Pfam" id="PF02801">
    <property type="entry name" value="Ketoacyl-synt_C"/>
    <property type="match status" value="1"/>
</dbReference>